<keyword evidence="2" id="KW-1185">Reference proteome</keyword>
<dbReference type="SMART" id="SM00718">
    <property type="entry name" value="DM4_12"/>
    <property type="match status" value="1"/>
</dbReference>
<gene>
    <name evidence="3" type="primary">LOC107218053</name>
</gene>
<dbReference type="Proteomes" id="UP000829291">
    <property type="component" value="Chromosome 6"/>
</dbReference>
<evidence type="ECO:0000256" key="1">
    <source>
        <dbReference type="SAM" id="SignalP"/>
    </source>
</evidence>
<reference evidence="3" key="1">
    <citation type="submission" date="2025-08" db="UniProtKB">
        <authorList>
            <consortium name="RefSeq"/>
        </authorList>
    </citation>
    <scope>IDENTIFICATION</scope>
    <source>
        <tissue evidence="3">Thorax and Abdomen</tissue>
    </source>
</reference>
<dbReference type="InterPro" id="IPR006631">
    <property type="entry name" value="DM4_12"/>
</dbReference>
<dbReference type="PANTHER" id="PTHR21398">
    <property type="entry name" value="AGAP007094-PA"/>
    <property type="match status" value="1"/>
</dbReference>
<feature type="chain" id="PRO_5045985051" evidence="1">
    <location>
        <begin position="27"/>
        <end position="194"/>
    </location>
</feature>
<feature type="signal peptide" evidence="1">
    <location>
        <begin position="1"/>
        <end position="26"/>
    </location>
</feature>
<dbReference type="PANTHER" id="PTHR21398:SF22">
    <property type="entry name" value="IP12060P-RELATED"/>
    <property type="match status" value="1"/>
</dbReference>
<accession>A0ABM3GI28</accession>
<dbReference type="RefSeq" id="XP_046599886.1">
    <property type="nucleotide sequence ID" value="XM_046743930.1"/>
</dbReference>
<proteinExistence type="predicted"/>
<dbReference type="GeneID" id="107218053"/>
<protein>
    <submittedName>
        <fullName evidence="3">Uncharacterized protein LOC107218053</fullName>
    </submittedName>
</protein>
<dbReference type="Pfam" id="PF07841">
    <property type="entry name" value="DM4_12"/>
    <property type="match status" value="1"/>
</dbReference>
<name>A0ABM3GI28_NEOLC</name>
<evidence type="ECO:0000313" key="3">
    <source>
        <dbReference type="RefSeq" id="XP_046599886.1"/>
    </source>
</evidence>
<organism evidence="2 3">
    <name type="scientific">Neodiprion lecontei</name>
    <name type="common">Redheaded pine sawfly</name>
    <dbReference type="NCBI Taxonomy" id="441921"/>
    <lineage>
        <taxon>Eukaryota</taxon>
        <taxon>Metazoa</taxon>
        <taxon>Ecdysozoa</taxon>
        <taxon>Arthropoda</taxon>
        <taxon>Hexapoda</taxon>
        <taxon>Insecta</taxon>
        <taxon>Pterygota</taxon>
        <taxon>Neoptera</taxon>
        <taxon>Endopterygota</taxon>
        <taxon>Hymenoptera</taxon>
        <taxon>Tenthredinoidea</taxon>
        <taxon>Diprionidae</taxon>
        <taxon>Diprioninae</taxon>
        <taxon>Neodiprion</taxon>
    </lineage>
</organism>
<evidence type="ECO:0000313" key="2">
    <source>
        <dbReference type="Proteomes" id="UP000829291"/>
    </source>
</evidence>
<sequence length="194" mass="21071">MIASGNFNTLSCTLLALSWQFTHCAAGSKVKDIGATVTRQIRSLGFPEGSGMGIFFAIGIPLDIPDRSVTFSFYFEANYLLPDPPSVAETESEQTFHRRSINRSLAYQLIESKLDGAGYPGRSCLLRSICEATVNPVGNNGLLGDIIHILFTPSTSAAENLPPEIIDAENMNDCVNFHKRCPISLLDLISGTQQ</sequence>
<keyword evidence="1" id="KW-0732">Signal</keyword>